<dbReference type="EMBL" id="GIFC01004557">
    <property type="protein sequence ID" value="MXU86640.1"/>
    <property type="molecule type" value="Transcribed_RNA"/>
</dbReference>
<accession>A0A6B0UCH0</accession>
<protein>
    <submittedName>
        <fullName evidence="3">Putative secreted protein</fullName>
    </submittedName>
</protein>
<reference evidence="3" key="1">
    <citation type="submission" date="2019-12" db="EMBL/GenBank/DDBJ databases">
        <title>An insight into the sialome of adult female Ixodes ricinus ticks feeding for 6 days.</title>
        <authorList>
            <person name="Perner J."/>
            <person name="Ribeiro J.M.C."/>
        </authorList>
    </citation>
    <scope>NUCLEOTIDE SEQUENCE</scope>
    <source>
        <strain evidence="3">Semi-engorged</strain>
        <tissue evidence="3">Salivary glands</tissue>
    </source>
</reference>
<evidence type="ECO:0000256" key="1">
    <source>
        <dbReference type="SAM" id="MobiDB-lite"/>
    </source>
</evidence>
<feature type="chain" id="PRO_5025613710" evidence="2">
    <location>
        <begin position="23"/>
        <end position="92"/>
    </location>
</feature>
<dbReference type="AlphaFoldDB" id="A0A6B0UCH0"/>
<evidence type="ECO:0000256" key="2">
    <source>
        <dbReference type="SAM" id="SignalP"/>
    </source>
</evidence>
<evidence type="ECO:0000313" key="3">
    <source>
        <dbReference type="EMBL" id="MXU86640.1"/>
    </source>
</evidence>
<feature type="compositionally biased region" description="Basic and acidic residues" evidence="1">
    <location>
        <begin position="59"/>
        <end position="68"/>
    </location>
</feature>
<keyword evidence="2" id="KW-0732">Signal</keyword>
<organism evidence="3">
    <name type="scientific">Ixodes ricinus</name>
    <name type="common">Common tick</name>
    <name type="synonym">Acarus ricinus</name>
    <dbReference type="NCBI Taxonomy" id="34613"/>
    <lineage>
        <taxon>Eukaryota</taxon>
        <taxon>Metazoa</taxon>
        <taxon>Ecdysozoa</taxon>
        <taxon>Arthropoda</taxon>
        <taxon>Chelicerata</taxon>
        <taxon>Arachnida</taxon>
        <taxon>Acari</taxon>
        <taxon>Parasitiformes</taxon>
        <taxon>Ixodida</taxon>
        <taxon>Ixodoidea</taxon>
        <taxon>Ixodidae</taxon>
        <taxon>Ixodinae</taxon>
        <taxon>Ixodes</taxon>
    </lineage>
</organism>
<sequence>MVRLLARAILVMSRTLWLPSRAARSILGALPQSLQYMNLWLGSSARERGSSSPFQSSTRRLEPSRRDTSSLLSPMSTQYRLWATQSTAMPSG</sequence>
<proteinExistence type="predicted"/>
<feature type="region of interest" description="Disordered" evidence="1">
    <location>
        <begin position="45"/>
        <end position="73"/>
    </location>
</feature>
<feature type="signal peptide" evidence="2">
    <location>
        <begin position="1"/>
        <end position="22"/>
    </location>
</feature>
<name>A0A6B0UCH0_IXORI</name>